<dbReference type="Proteomes" id="UP000742786">
    <property type="component" value="Unassembled WGS sequence"/>
</dbReference>
<evidence type="ECO:0000313" key="9">
    <source>
        <dbReference type="Proteomes" id="UP000742786"/>
    </source>
</evidence>
<evidence type="ECO:0000256" key="3">
    <source>
        <dbReference type="ARBA" id="ARBA00022578"/>
    </source>
</evidence>
<comment type="caution">
    <text evidence="8">The sequence shown here is derived from an EMBL/GenBank/DDBJ whole genome shotgun (WGS) entry which is preliminary data.</text>
</comment>
<dbReference type="NCBIfam" id="NF033581">
    <property type="entry name" value="transpos_IS5_4"/>
    <property type="match status" value="1"/>
</dbReference>
<dbReference type="InterPro" id="IPR002559">
    <property type="entry name" value="Transposase_11"/>
</dbReference>
<name>A0A916J743_9PROT</name>
<reference evidence="8" key="1">
    <citation type="submission" date="2021-04" db="EMBL/GenBank/DDBJ databases">
        <authorList>
            <person name="Hornung B."/>
        </authorList>
    </citation>
    <scope>NUCLEOTIDE SEQUENCE</scope>
    <source>
        <strain evidence="8">G5G6</strain>
    </source>
</reference>
<dbReference type="Pfam" id="PF01609">
    <property type="entry name" value="DDE_Tnp_1"/>
    <property type="match status" value="1"/>
</dbReference>
<feature type="domain" description="Transposase IS4-like" evidence="6">
    <location>
        <begin position="142"/>
        <end position="317"/>
    </location>
</feature>
<evidence type="ECO:0000256" key="5">
    <source>
        <dbReference type="ARBA" id="ARBA00023172"/>
    </source>
</evidence>
<evidence type="ECO:0000256" key="2">
    <source>
        <dbReference type="ARBA" id="ARBA00010075"/>
    </source>
</evidence>
<keyword evidence="5" id="KW-0233">DNA recombination</keyword>
<gene>
    <name evidence="8" type="primary">insH</name>
    <name evidence="8" type="ORF">GTOL_13040</name>
</gene>
<protein>
    <submittedName>
        <fullName evidence="8">Transposase</fullName>
    </submittedName>
</protein>
<accession>A0A916J743</accession>
<dbReference type="PANTHER" id="PTHR35604:SF2">
    <property type="entry name" value="TRANSPOSASE INSH FOR INSERTION SEQUENCE ELEMENT IS5A-RELATED"/>
    <property type="match status" value="1"/>
</dbReference>
<dbReference type="EMBL" id="CAJQUM010000001">
    <property type="protein sequence ID" value="CAG4885157.1"/>
    <property type="molecule type" value="Genomic_DNA"/>
</dbReference>
<dbReference type="InterPro" id="IPR008490">
    <property type="entry name" value="Transposase_InsH_N"/>
</dbReference>
<dbReference type="GO" id="GO:0004803">
    <property type="term" value="F:transposase activity"/>
    <property type="evidence" value="ECO:0007669"/>
    <property type="project" value="InterPro"/>
</dbReference>
<keyword evidence="9" id="KW-1185">Reference proteome</keyword>
<sequence>MGMMKQMTMTTTGFEKHARPTKKAEFLARMETLVPWAEFCAVIEPHYPKAGNGWPPAGLERRLRMYCIAHWFNLADEACTEALYDTPLFRDFCGFDLGDERIADASTLGNFRHLLEAHNLGATISAKVGELLMRQGVRLSGGTIVDATLIAAPPSVKNRDKARDPEMHHQTKKGNQWHFGMKLHIGADSKTGLSHSASVTAANVHDSHEVPNLLHRDETRFYGDCAYRGKTQRERLREIAPKAKDFTNRRTYRNAPLEPDRETNRRPTEISFGHKFAVRSKVEHLFLALKRLWDFAKIRYRGLAKNANRAFAMLLAMINLVKWGRPMTGAVRPA</sequence>
<proteinExistence type="inferred from homology"/>
<evidence type="ECO:0000256" key="1">
    <source>
        <dbReference type="ARBA" id="ARBA00003544"/>
    </source>
</evidence>
<keyword evidence="3" id="KW-0815">Transposition</keyword>
<evidence type="ECO:0000259" key="6">
    <source>
        <dbReference type="Pfam" id="PF01609"/>
    </source>
</evidence>
<comment type="function">
    <text evidence="1">Involved in the transposition of the insertion sequence IS5.</text>
</comment>
<evidence type="ECO:0000256" key="4">
    <source>
        <dbReference type="ARBA" id="ARBA00023125"/>
    </source>
</evidence>
<dbReference type="GO" id="GO:0003677">
    <property type="term" value="F:DNA binding"/>
    <property type="evidence" value="ECO:0007669"/>
    <property type="project" value="UniProtKB-KW"/>
</dbReference>
<evidence type="ECO:0000313" key="8">
    <source>
        <dbReference type="EMBL" id="CAG4885157.1"/>
    </source>
</evidence>
<dbReference type="InterPro" id="IPR047959">
    <property type="entry name" value="Transpos_IS5"/>
</dbReference>
<comment type="similarity">
    <text evidence="2">Belongs to the transposase 11 family.</text>
</comment>
<feature type="domain" description="Transposase InsH N-terminal" evidence="7">
    <location>
        <begin position="23"/>
        <end position="113"/>
    </location>
</feature>
<keyword evidence="4" id="KW-0238">DNA-binding</keyword>
<dbReference type="Pfam" id="PF05598">
    <property type="entry name" value="DUF772"/>
    <property type="match status" value="1"/>
</dbReference>
<dbReference type="GO" id="GO:0006313">
    <property type="term" value="P:DNA transposition"/>
    <property type="evidence" value="ECO:0007669"/>
    <property type="project" value="InterPro"/>
</dbReference>
<evidence type="ECO:0000259" key="7">
    <source>
        <dbReference type="Pfam" id="PF05598"/>
    </source>
</evidence>
<dbReference type="AlphaFoldDB" id="A0A916J743"/>
<organism evidence="8 9">
    <name type="scientific">Georgfuchsia toluolica</name>
    <dbReference type="NCBI Taxonomy" id="424218"/>
    <lineage>
        <taxon>Bacteria</taxon>
        <taxon>Pseudomonadati</taxon>
        <taxon>Pseudomonadota</taxon>
        <taxon>Betaproteobacteria</taxon>
        <taxon>Nitrosomonadales</taxon>
        <taxon>Sterolibacteriaceae</taxon>
        <taxon>Georgfuchsia</taxon>
    </lineage>
</organism>
<dbReference type="PANTHER" id="PTHR35604">
    <property type="entry name" value="TRANSPOSASE INSH FOR INSERTION SEQUENCE ELEMENT IS5A-RELATED"/>
    <property type="match status" value="1"/>
</dbReference>